<sequence length="156" mass="18622">MRKVGSIFFWSIFIIICGISVFRNIVMDSKFFNKHVYDSNYNDMRLQNGIMDLPDTFIYTEDDYYKDWLIWENPNPIYNDTSYTHLKKMIKIDNSNLILENDLLKKINEDSLNYETINLNFYYDNGKHIMIHKNFENGVVTSIDTTNISLDFLLKN</sequence>
<evidence type="ECO:0000313" key="2">
    <source>
        <dbReference type="EMBL" id="EZH73170.1"/>
    </source>
</evidence>
<keyword evidence="1" id="KW-1133">Transmembrane helix</keyword>
<name>A0A023BT68_9FLAO</name>
<dbReference type="Proteomes" id="UP000023541">
    <property type="component" value="Unassembled WGS sequence"/>
</dbReference>
<proteinExistence type="predicted"/>
<keyword evidence="1" id="KW-0472">Membrane</keyword>
<dbReference type="EMBL" id="AQRA01000006">
    <property type="protein sequence ID" value="EZH73170.1"/>
    <property type="molecule type" value="Genomic_DNA"/>
</dbReference>
<accession>A0A023BT68</accession>
<evidence type="ECO:0000313" key="3">
    <source>
        <dbReference type="Proteomes" id="UP000023541"/>
    </source>
</evidence>
<gene>
    <name evidence="2" type="ORF">ATO12_19380</name>
</gene>
<keyword evidence="1" id="KW-0812">Transmembrane</keyword>
<keyword evidence="3" id="KW-1185">Reference proteome</keyword>
<feature type="transmembrane region" description="Helical" evidence="1">
    <location>
        <begin position="6"/>
        <end position="26"/>
    </location>
</feature>
<reference evidence="2 3" key="1">
    <citation type="submission" date="2014-04" db="EMBL/GenBank/DDBJ databases">
        <title>Aquimarina sp. 22II-S11-z7 Genome Sequencing.</title>
        <authorList>
            <person name="Lai Q."/>
        </authorList>
    </citation>
    <scope>NUCLEOTIDE SEQUENCE [LARGE SCALE GENOMIC DNA]</scope>
    <source>
        <strain evidence="2 3">22II-S11-z7</strain>
    </source>
</reference>
<protein>
    <submittedName>
        <fullName evidence="2">Uncharacterized protein</fullName>
    </submittedName>
</protein>
<dbReference type="AlphaFoldDB" id="A0A023BT68"/>
<evidence type="ECO:0000256" key="1">
    <source>
        <dbReference type="SAM" id="Phobius"/>
    </source>
</evidence>
<organism evidence="2 3">
    <name type="scientific">Aquimarina atlantica</name>
    <dbReference type="NCBI Taxonomy" id="1317122"/>
    <lineage>
        <taxon>Bacteria</taxon>
        <taxon>Pseudomonadati</taxon>
        <taxon>Bacteroidota</taxon>
        <taxon>Flavobacteriia</taxon>
        <taxon>Flavobacteriales</taxon>
        <taxon>Flavobacteriaceae</taxon>
        <taxon>Aquimarina</taxon>
    </lineage>
</organism>
<comment type="caution">
    <text evidence="2">The sequence shown here is derived from an EMBL/GenBank/DDBJ whole genome shotgun (WGS) entry which is preliminary data.</text>
</comment>